<evidence type="ECO:0000256" key="1">
    <source>
        <dbReference type="ARBA" id="ARBA00022884"/>
    </source>
</evidence>
<sequence>MCEHVLRATLRMTRVFLASLITKNEANMQGILFKVWLFFLITQGGFPERGATSCSTEQETFYCDWGVSTDVREKLYQYRICTICSRHWLSAILLPDLTYVQEHLAEIFGMYGVIKSCDLPPERFYSHLHRGYGYVEYENAEDAEKVHYCLSSVL</sequence>
<dbReference type="PANTHER" id="PTHR15481">
    <property type="entry name" value="RIBONUCLEIC ACID BINDING PROTEIN S1"/>
    <property type="match status" value="1"/>
</dbReference>
<evidence type="ECO:0000259" key="3">
    <source>
        <dbReference type="PROSITE" id="PS50102"/>
    </source>
</evidence>
<dbReference type="GO" id="GO:0005737">
    <property type="term" value="C:cytoplasm"/>
    <property type="evidence" value="ECO:0007669"/>
    <property type="project" value="TreeGrafter"/>
</dbReference>
<dbReference type="GO" id="GO:0061574">
    <property type="term" value="C:ASAP complex"/>
    <property type="evidence" value="ECO:0007669"/>
    <property type="project" value="TreeGrafter"/>
</dbReference>
<proteinExistence type="predicted"/>
<keyword evidence="1 2" id="KW-0694">RNA-binding</keyword>
<evidence type="ECO:0000313" key="4">
    <source>
        <dbReference type="EMBL" id="VDO87823.1"/>
    </source>
</evidence>
<dbReference type="GO" id="GO:0005654">
    <property type="term" value="C:nucleoplasm"/>
    <property type="evidence" value="ECO:0007669"/>
    <property type="project" value="TreeGrafter"/>
</dbReference>
<dbReference type="EMBL" id="UZAH01027021">
    <property type="protein sequence ID" value="VDO87823.1"/>
    <property type="molecule type" value="Genomic_DNA"/>
</dbReference>
<reference evidence="4 5" key="1">
    <citation type="submission" date="2018-11" db="EMBL/GenBank/DDBJ databases">
        <authorList>
            <consortium name="Pathogen Informatics"/>
        </authorList>
    </citation>
    <scope>NUCLEOTIDE SEQUENCE [LARGE SCALE GENOMIC DNA]</scope>
</reference>
<dbReference type="OrthoDB" id="252020at2759"/>
<accession>A0A183FT50</accession>
<keyword evidence="5" id="KW-1185">Reference proteome</keyword>
<protein>
    <submittedName>
        <fullName evidence="6">RRM domain-containing protein</fullName>
    </submittedName>
</protein>
<evidence type="ECO:0000256" key="2">
    <source>
        <dbReference type="PROSITE-ProRule" id="PRU00176"/>
    </source>
</evidence>
<feature type="domain" description="RRM" evidence="3">
    <location>
        <begin position="90"/>
        <end position="154"/>
    </location>
</feature>
<dbReference type="PANTHER" id="PTHR15481:SF0">
    <property type="entry name" value="LD23870P-RELATED"/>
    <property type="match status" value="1"/>
</dbReference>
<dbReference type="GO" id="GO:0003723">
    <property type="term" value="F:RNA binding"/>
    <property type="evidence" value="ECO:0007669"/>
    <property type="project" value="UniProtKB-UniRule"/>
</dbReference>
<accession>A0A3P8AAH2</accession>
<dbReference type="SUPFAM" id="SSF54928">
    <property type="entry name" value="RNA-binding domain, RBD"/>
    <property type="match status" value="1"/>
</dbReference>
<evidence type="ECO:0000313" key="6">
    <source>
        <dbReference type="WBParaSite" id="HPBE_0001120701-mRNA-1"/>
    </source>
</evidence>
<dbReference type="WBParaSite" id="HPBE_0001120701-mRNA-1">
    <property type="protein sequence ID" value="HPBE_0001120701-mRNA-1"/>
    <property type="gene ID" value="HPBE_0001120701"/>
</dbReference>
<organism evidence="5 6">
    <name type="scientific">Heligmosomoides polygyrus</name>
    <name type="common">Parasitic roundworm</name>
    <dbReference type="NCBI Taxonomy" id="6339"/>
    <lineage>
        <taxon>Eukaryota</taxon>
        <taxon>Metazoa</taxon>
        <taxon>Ecdysozoa</taxon>
        <taxon>Nematoda</taxon>
        <taxon>Chromadorea</taxon>
        <taxon>Rhabditida</taxon>
        <taxon>Rhabditina</taxon>
        <taxon>Rhabditomorpha</taxon>
        <taxon>Strongyloidea</taxon>
        <taxon>Heligmosomidae</taxon>
        <taxon>Heligmosomoides</taxon>
    </lineage>
</organism>
<dbReference type="PROSITE" id="PS50102">
    <property type="entry name" value="RRM"/>
    <property type="match status" value="1"/>
</dbReference>
<dbReference type="GO" id="GO:0000398">
    <property type="term" value="P:mRNA splicing, via spliceosome"/>
    <property type="evidence" value="ECO:0007669"/>
    <property type="project" value="TreeGrafter"/>
</dbReference>
<reference evidence="6" key="2">
    <citation type="submission" date="2019-09" db="UniProtKB">
        <authorList>
            <consortium name="WormBaseParasite"/>
        </authorList>
    </citation>
    <scope>IDENTIFICATION</scope>
</reference>
<dbReference type="InterPro" id="IPR000504">
    <property type="entry name" value="RRM_dom"/>
</dbReference>
<dbReference type="Gene3D" id="3.30.70.330">
    <property type="match status" value="1"/>
</dbReference>
<dbReference type="Pfam" id="PF00076">
    <property type="entry name" value="RRM_1"/>
    <property type="match status" value="1"/>
</dbReference>
<dbReference type="InterPro" id="IPR012677">
    <property type="entry name" value="Nucleotide-bd_a/b_plait_sf"/>
</dbReference>
<dbReference type="Proteomes" id="UP000050761">
    <property type="component" value="Unassembled WGS sequence"/>
</dbReference>
<name>A0A183FT50_HELPZ</name>
<evidence type="ECO:0000313" key="5">
    <source>
        <dbReference type="Proteomes" id="UP000050761"/>
    </source>
</evidence>
<dbReference type="AlphaFoldDB" id="A0A183FT50"/>
<gene>
    <name evidence="4" type="ORF">HPBE_LOCUS11208</name>
</gene>
<dbReference type="InterPro" id="IPR035979">
    <property type="entry name" value="RBD_domain_sf"/>
</dbReference>